<dbReference type="GO" id="GO:0042276">
    <property type="term" value="P:error-prone translesion synthesis"/>
    <property type="evidence" value="ECO:0007669"/>
    <property type="project" value="TreeGrafter"/>
</dbReference>
<dbReference type="CDD" id="cd03586">
    <property type="entry name" value="PolY_Pol_IV_kappa"/>
    <property type="match status" value="1"/>
</dbReference>
<name>A0A538SL50_UNCEI</name>
<proteinExistence type="inferred from homology"/>
<feature type="active site" evidence="2">
    <location>
        <position position="139"/>
    </location>
</feature>
<dbReference type="InterPro" id="IPR050116">
    <property type="entry name" value="DNA_polymerase-Y"/>
</dbReference>
<comment type="similarity">
    <text evidence="1 2">Belongs to the DNA polymerase type-Y family.</text>
</comment>
<dbReference type="EC" id="2.7.7.7" evidence="2"/>
<sequence length="448" mass="49649">MAALLGRSSLRRILVDTTRSSFPSRLALELFQQPVRKNHLLIDMDAFFASVEQAHHPHLAGKPVIVCGDPSRRGVVTAASYEARPFGVAAGMPLQEARRLCPQAEYVEGNPDKYVAVSLQLLDLYQSLSPDVEPFSVDEAFVGLVGRSVTPESAAAAARSLQREIAERFRLPASIGVGPNKLIAKMAAGSRKPRGLTVMDEQAFRNEFWPKEVQKLWGVGPQLATRMRSLGISTVGDLAHAPETVLKEAFGIIGPQLRDAAWGRDDTPLIPFYRGVDAKSMGHEVTLPEDCCDMRFLEGTLLRLSDQVSRRLRIEGYVSRVVAVKLRNHRFETLIRQRALGEFTDDHVLIYRVARGLLEANWKGERVRLLGVCASGLARRKSGVQHALFQRFEREASWRQAIDGIRDRLGEVSLVPAGSLTHRRELSHVPFGVLSSRPTGHRPVDPSP</sequence>
<dbReference type="SUPFAM" id="SSF56672">
    <property type="entry name" value="DNA/RNA polymerases"/>
    <property type="match status" value="1"/>
</dbReference>
<dbReference type="SUPFAM" id="SSF100879">
    <property type="entry name" value="Lesion bypass DNA polymerase (Y-family), little finger domain"/>
    <property type="match status" value="1"/>
</dbReference>
<protein>
    <recommendedName>
        <fullName evidence="2">DNA polymerase IV</fullName>
        <shortName evidence="2">Pol IV</shortName>
        <ecNumber evidence="2">2.7.7.7</ecNumber>
    </recommendedName>
</protein>
<dbReference type="Pfam" id="PF00817">
    <property type="entry name" value="IMS"/>
    <property type="match status" value="1"/>
</dbReference>
<dbReference type="AlphaFoldDB" id="A0A538SL50"/>
<evidence type="ECO:0000313" key="4">
    <source>
        <dbReference type="EMBL" id="TMQ52105.1"/>
    </source>
</evidence>
<dbReference type="InterPro" id="IPR001126">
    <property type="entry name" value="UmuC"/>
</dbReference>
<comment type="subcellular location">
    <subcellularLocation>
        <location evidence="2">Cytoplasm</location>
    </subcellularLocation>
</comment>
<comment type="caution">
    <text evidence="4">The sequence shown here is derived from an EMBL/GenBank/DDBJ whole genome shotgun (WGS) entry which is preliminary data.</text>
</comment>
<dbReference type="InterPro" id="IPR022880">
    <property type="entry name" value="DNApol_IV"/>
</dbReference>
<dbReference type="PANTHER" id="PTHR11076:SF33">
    <property type="entry name" value="DNA POLYMERASE KAPPA"/>
    <property type="match status" value="1"/>
</dbReference>
<feature type="site" description="Substrate discrimination" evidence="2">
    <location>
        <position position="48"/>
    </location>
</feature>
<dbReference type="GO" id="GO:0003684">
    <property type="term" value="F:damaged DNA binding"/>
    <property type="evidence" value="ECO:0007669"/>
    <property type="project" value="InterPro"/>
</dbReference>
<feature type="domain" description="UmuC" evidence="3">
    <location>
        <begin position="39"/>
        <end position="220"/>
    </location>
</feature>
<dbReference type="PANTHER" id="PTHR11076">
    <property type="entry name" value="DNA REPAIR POLYMERASE UMUC / TRANSFERASE FAMILY MEMBER"/>
    <property type="match status" value="1"/>
</dbReference>
<keyword evidence="2" id="KW-0239">DNA-directed DNA polymerase</keyword>
<dbReference type="InterPro" id="IPR043128">
    <property type="entry name" value="Rev_trsase/Diguanyl_cyclase"/>
</dbReference>
<dbReference type="NCBIfam" id="NF002677">
    <property type="entry name" value="PRK02406.1"/>
    <property type="match status" value="1"/>
</dbReference>
<evidence type="ECO:0000256" key="2">
    <source>
        <dbReference type="HAMAP-Rule" id="MF_01113"/>
    </source>
</evidence>
<dbReference type="GO" id="GO:0006281">
    <property type="term" value="P:DNA repair"/>
    <property type="evidence" value="ECO:0007669"/>
    <property type="project" value="UniProtKB-UniRule"/>
</dbReference>
<keyword evidence="2" id="KW-0234">DNA repair</keyword>
<keyword evidence="2" id="KW-0479">Metal-binding</keyword>
<keyword evidence="2" id="KW-0227">DNA damage</keyword>
<organism evidence="4 5">
    <name type="scientific">Eiseniibacteriota bacterium</name>
    <dbReference type="NCBI Taxonomy" id="2212470"/>
    <lineage>
        <taxon>Bacteria</taxon>
        <taxon>Candidatus Eiseniibacteriota</taxon>
    </lineage>
</organism>
<dbReference type="Pfam" id="PF11799">
    <property type="entry name" value="IMS_C"/>
    <property type="match status" value="1"/>
</dbReference>
<keyword evidence="2" id="KW-0963">Cytoplasm</keyword>
<dbReference type="Gene3D" id="1.10.150.20">
    <property type="entry name" value="5' to 3' exonuclease, C-terminal subdomain"/>
    <property type="match status" value="1"/>
</dbReference>
<dbReference type="Gene3D" id="3.40.1170.60">
    <property type="match status" value="1"/>
</dbReference>
<dbReference type="InterPro" id="IPR017961">
    <property type="entry name" value="DNA_pol_Y-fam_little_finger"/>
</dbReference>
<accession>A0A538SL50</accession>
<keyword evidence="2" id="KW-0238">DNA-binding</keyword>
<keyword evidence="2" id="KW-0515">Mutator protein</keyword>
<keyword evidence="2" id="KW-0235">DNA replication</keyword>
<dbReference type="InterPro" id="IPR036775">
    <property type="entry name" value="DNA_pol_Y-fam_lit_finger_sf"/>
</dbReference>
<dbReference type="GO" id="GO:0006261">
    <property type="term" value="P:DNA-templated DNA replication"/>
    <property type="evidence" value="ECO:0007669"/>
    <property type="project" value="UniProtKB-UniRule"/>
</dbReference>
<comment type="function">
    <text evidence="2">Poorly processive, error-prone DNA polymerase involved in untargeted mutagenesis. Copies undamaged DNA at stalled replication forks, which arise in vivo from mismatched or misaligned primer ends. These misaligned primers can be extended by PolIV. Exhibits no 3'-5' exonuclease (proofreading) activity. May be involved in translesional synthesis, in conjunction with the beta clamp from PolIII.</text>
</comment>
<dbReference type="GO" id="GO:0009432">
    <property type="term" value="P:SOS response"/>
    <property type="evidence" value="ECO:0007669"/>
    <property type="project" value="TreeGrafter"/>
</dbReference>
<dbReference type="Gene3D" id="3.30.1490.100">
    <property type="entry name" value="DNA polymerase, Y-family, little finger domain"/>
    <property type="match status" value="1"/>
</dbReference>
<dbReference type="GO" id="GO:0003887">
    <property type="term" value="F:DNA-directed DNA polymerase activity"/>
    <property type="evidence" value="ECO:0007669"/>
    <property type="project" value="UniProtKB-UniRule"/>
</dbReference>
<dbReference type="PROSITE" id="PS50173">
    <property type="entry name" value="UMUC"/>
    <property type="match status" value="1"/>
</dbReference>
<keyword evidence="2 4" id="KW-0808">Transferase</keyword>
<evidence type="ECO:0000313" key="5">
    <source>
        <dbReference type="Proteomes" id="UP000320184"/>
    </source>
</evidence>
<dbReference type="InterPro" id="IPR043502">
    <property type="entry name" value="DNA/RNA_pol_sf"/>
</dbReference>
<reference evidence="4 5" key="1">
    <citation type="journal article" date="2019" name="Nat. Microbiol.">
        <title>Mediterranean grassland soil C-N compound turnover is dependent on rainfall and depth, and is mediated by genomically divergent microorganisms.</title>
        <authorList>
            <person name="Diamond S."/>
            <person name="Andeer P.F."/>
            <person name="Li Z."/>
            <person name="Crits-Christoph A."/>
            <person name="Burstein D."/>
            <person name="Anantharaman K."/>
            <person name="Lane K.R."/>
            <person name="Thomas B.C."/>
            <person name="Pan C."/>
            <person name="Northen T.R."/>
            <person name="Banfield J.F."/>
        </authorList>
    </citation>
    <scope>NUCLEOTIDE SEQUENCE [LARGE SCALE GENOMIC DNA]</scope>
    <source>
        <strain evidence="4">WS_3</strain>
    </source>
</reference>
<dbReference type="HAMAP" id="MF_01113">
    <property type="entry name" value="DNApol_IV"/>
    <property type="match status" value="1"/>
</dbReference>
<dbReference type="GO" id="GO:0000287">
    <property type="term" value="F:magnesium ion binding"/>
    <property type="evidence" value="ECO:0007669"/>
    <property type="project" value="UniProtKB-UniRule"/>
</dbReference>
<keyword evidence="2" id="KW-0460">Magnesium</keyword>
<feature type="binding site" evidence="2">
    <location>
        <position position="43"/>
    </location>
    <ligand>
        <name>Mg(2+)</name>
        <dbReference type="ChEBI" id="CHEBI:18420"/>
    </ligand>
</feature>
<feature type="binding site" evidence="2">
    <location>
        <position position="138"/>
    </location>
    <ligand>
        <name>Mg(2+)</name>
        <dbReference type="ChEBI" id="CHEBI:18420"/>
    </ligand>
</feature>
<evidence type="ECO:0000256" key="1">
    <source>
        <dbReference type="ARBA" id="ARBA00010945"/>
    </source>
</evidence>
<comment type="subunit">
    <text evidence="2">Monomer.</text>
</comment>
<evidence type="ECO:0000259" key="3">
    <source>
        <dbReference type="PROSITE" id="PS50173"/>
    </source>
</evidence>
<dbReference type="Proteomes" id="UP000320184">
    <property type="component" value="Unassembled WGS sequence"/>
</dbReference>
<dbReference type="EMBL" id="VBOT01000045">
    <property type="protein sequence ID" value="TMQ52105.1"/>
    <property type="molecule type" value="Genomic_DNA"/>
</dbReference>
<comment type="cofactor">
    <cofactor evidence="2">
        <name>Mg(2+)</name>
        <dbReference type="ChEBI" id="CHEBI:18420"/>
    </cofactor>
    <text evidence="2">Binds 2 magnesium ions per subunit.</text>
</comment>
<dbReference type="GO" id="GO:0005829">
    <property type="term" value="C:cytosol"/>
    <property type="evidence" value="ECO:0007669"/>
    <property type="project" value="TreeGrafter"/>
</dbReference>
<dbReference type="Gene3D" id="3.30.70.270">
    <property type="match status" value="1"/>
</dbReference>
<comment type="catalytic activity">
    <reaction evidence="2">
        <text>DNA(n) + a 2'-deoxyribonucleoside 5'-triphosphate = DNA(n+1) + diphosphate</text>
        <dbReference type="Rhea" id="RHEA:22508"/>
        <dbReference type="Rhea" id="RHEA-COMP:17339"/>
        <dbReference type="Rhea" id="RHEA-COMP:17340"/>
        <dbReference type="ChEBI" id="CHEBI:33019"/>
        <dbReference type="ChEBI" id="CHEBI:61560"/>
        <dbReference type="ChEBI" id="CHEBI:173112"/>
        <dbReference type="EC" id="2.7.7.7"/>
    </reaction>
</comment>
<gene>
    <name evidence="2 4" type="primary">dinB</name>
    <name evidence="4" type="ORF">E6K73_03865</name>
</gene>
<keyword evidence="2 4" id="KW-0548">Nucleotidyltransferase</keyword>